<feature type="region of interest" description="Disordered" evidence="1">
    <location>
        <begin position="244"/>
        <end position="298"/>
    </location>
</feature>
<feature type="region of interest" description="Disordered" evidence="1">
    <location>
        <begin position="472"/>
        <end position="496"/>
    </location>
</feature>
<proteinExistence type="predicted"/>
<protein>
    <submittedName>
        <fullName evidence="2">Uncharacterized protein</fullName>
    </submittedName>
</protein>
<dbReference type="InParanoid" id="A0A162TN00"/>
<feature type="region of interest" description="Disordered" evidence="1">
    <location>
        <begin position="331"/>
        <end position="374"/>
    </location>
</feature>
<accession>A0A162TN00</accession>
<gene>
    <name evidence="2" type="ORF">PHYBLDRAFT_171796</name>
</gene>
<organism evidence="2 3">
    <name type="scientific">Phycomyces blakesleeanus (strain ATCC 8743b / DSM 1359 / FGSC 10004 / NBRC 33097 / NRRL 1555)</name>
    <dbReference type="NCBI Taxonomy" id="763407"/>
    <lineage>
        <taxon>Eukaryota</taxon>
        <taxon>Fungi</taxon>
        <taxon>Fungi incertae sedis</taxon>
        <taxon>Mucoromycota</taxon>
        <taxon>Mucoromycotina</taxon>
        <taxon>Mucoromycetes</taxon>
        <taxon>Mucorales</taxon>
        <taxon>Phycomycetaceae</taxon>
        <taxon>Phycomyces</taxon>
    </lineage>
</organism>
<dbReference type="RefSeq" id="XP_018287812.1">
    <property type="nucleotide sequence ID" value="XM_018436665.1"/>
</dbReference>
<reference evidence="3" key="1">
    <citation type="submission" date="2015-06" db="EMBL/GenBank/DDBJ databases">
        <title>Expansion of signal transduction pathways in fungi by whole-genome duplication.</title>
        <authorList>
            <consortium name="DOE Joint Genome Institute"/>
            <person name="Corrochano L.M."/>
            <person name="Kuo A."/>
            <person name="Marcet-Houben M."/>
            <person name="Polaino S."/>
            <person name="Salamov A."/>
            <person name="Villalobos J.M."/>
            <person name="Alvarez M.I."/>
            <person name="Avalos J."/>
            <person name="Benito E.P."/>
            <person name="Benoit I."/>
            <person name="Burger G."/>
            <person name="Camino L.P."/>
            <person name="Canovas D."/>
            <person name="Cerda-Olmedo E."/>
            <person name="Cheng J.-F."/>
            <person name="Dominguez A."/>
            <person name="Elias M."/>
            <person name="Eslava A.P."/>
            <person name="Glaser F."/>
            <person name="Grimwood J."/>
            <person name="Gutierrez G."/>
            <person name="Heitman J."/>
            <person name="Henrissat B."/>
            <person name="Iturriaga E.A."/>
            <person name="Lang B.F."/>
            <person name="Lavin J.L."/>
            <person name="Lee S."/>
            <person name="Li W."/>
            <person name="Lindquist E."/>
            <person name="Lopez-Garcia S."/>
            <person name="Luque E.M."/>
            <person name="Marcos A.T."/>
            <person name="Martin J."/>
            <person name="McCluskey K."/>
            <person name="Medina H.R."/>
            <person name="Miralles-Duran A."/>
            <person name="Miyazaki A."/>
            <person name="Munoz-Torres E."/>
            <person name="Oguiza J.A."/>
            <person name="Ohm R."/>
            <person name="Olmedo M."/>
            <person name="Orejas M."/>
            <person name="Ortiz-Castellanos L."/>
            <person name="Pisabarro A.G."/>
            <person name="Rodriguez-Romero J."/>
            <person name="Ruiz-Herrera J."/>
            <person name="Ruiz-Vazquez R."/>
            <person name="Sanz C."/>
            <person name="Schackwitz W."/>
            <person name="Schmutz J."/>
            <person name="Shahriari M."/>
            <person name="Shelest E."/>
            <person name="Silva-Franco F."/>
            <person name="Soanes D."/>
            <person name="Syed K."/>
            <person name="Tagua V.G."/>
            <person name="Talbot N.J."/>
            <person name="Thon M."/>
            <person name="De vries R.P."/>
            <person name="Wiebenga A."/>
            <person name="Yadav J.S."/>
            <person name="Braun E.L."/>
            <person name="Baker S."/>
            <person name="Garre V."/>
            <person name="Horwitz B."/>
            <person name="Torres-Martinez S."/>
            <person name="Idnurm A."/>
            <person name="Herrera-Estrella A."/>
            <person name="Gabaldon T."/>
            <person name="Grigoriev I.V."/>
        </authorList>
    </citation>
    <scope>NUCLEOTIDE SEQUENCE [LARGE SCALE GENOMIC DNA]</scope>
    <source>
        <strain evidence="3">NRRL 1555(-)</strain>
    </source>
</reference>
<feature type="compositionally biased region" description="Polar residues" evidence="1">
    <location>
        <begin position="277"/>
        <end position="293"/>
    </location>
</feature>
<dbReference type="OrthoDB" id="2330750at2759"/>
<feature type="compositionally biased region" description="Low complexity" evidence="1">
    <location>
        <begin position="472"/>
        <end position="481"/>
    </location>
</feature>
<feature type="compositionally biased region" description="Low complexity" evidence="1">
    <location>
        <begin position="252"/>
        <end position="266"/>
    </location>
</feature>
<dbReference type="VEuPathDB" id="FungiDB:PHYBLDRAFT_171796"/>
<dbReference type="Proteomes" id="UP000077315">
    <property type="component" value="Unassembled WGS sequence"/>
</dbReference>
<evidence type="ECO:0000313" key="3">
    <source>
        <dbReference type="Proteomes" id="UP000077315"/>
    </source>
</evidence>
<dbReference type="EMBL" id="KV440990">
    <property type="protein sequence ID" value="OAD69772.1"/>
    <property type="molecule type" value="Genomic_DNA"/>
</dbReference>
<name>A0A162TN00_PHYB8</name>
<dbReference type="AlphaFoldDB" id="A0A162TN00"/>
<dbReference type="GeneID" id="28997571"/>
<sequence length="505" mass="56731">MGGTRDLFRIYWYTFLVSARMEHGNKVHIPIYDIVRGIHQSGLMTWFPGSKSMEAKSLTKLQRLARWSNSAPTNDAERRLTEHSSALTPPNVILQQIDHNDLIQGNLYILKISLIVVGLFQGWDDDMCCFVILRSDVSSMRWSEARYIPGDFAAFDAFDSNGNPSVFLWTRQLRAPIPNNWFTLFEEARRKQRDWSNTLRPQELPVFPAVPTLQNSIGEDKSVEYITLTDNPVPPLSTVNVLQESLTKKKSQQQQQSPPKTKPQTSHFSIDHDLDTQPESVPSQQPISHPTSYSHHDKVKSYTTQLRGFPSLSSSSDGSFTPIQELSRHQLQHNTHTALSGPKTGESPDLPSTQYSSSIEGTEQSATSPSTNDSFAGKATSFIKEAPAATSSTSAFYQLAMIGHSSVDLNPMASQSRDTSSIFHYHHNNNAVSSLIDASQKPLFNVSLFDNDITFPHDADQFSIHTTEYQSSIRSHSPSPSLEDTHTTTKHRVNRKSVKRLFRIK</sequence>
<evidence type="ECO:0000313" key="2">
    <source>
        <dbReference type="EMBL" id="OAD69772.1"/>
    </source>
</evidence>
<keyword evidence="3" id="KW-1185">Reference proteome</keyword>
<evidence type="ECO:0000256" key="1">
    <source>
        <dbReference type="SAM" id="MobiDB-lite"/>
    </source>
</evidence>
<feature type="compositionally biased region" description="Polar residues" evidence="1">
    <location>
        <begin position="350"/>
        <end position="374"/>
    </location>
</feature>